<evidence type="ECO:0000259" key="8">
    <source>
        <dbReference type="Pfam" id="PF05504"/>
    </source>
</evidence>
<proteinExistence type="inferred from homology"/>
<keyword evidence="5" id="KW-0472">Membrane</keyword>
<dbReference type="InterPro" id="IPR008844">
    <property type="entry name" value="Spore_GerAC-like"/>
</dbReference>
<dbReference type="GO" id="GO:0016020">
    <property type="term" value="C:membrane"/>
    <property type="evidence" value="ECO:0007669"/>
    <property type="project" value="UniProtKB-SubCell"/>
</dbReference>
<keyword evidence="6" id="KW-0564">Palmitate</keyword>
<dbReference type="InterPro" id="IPR057336">
    <property type="entry name" value="GerAC_N"/>
</dbReference>
<evidence type="ECO:0000256" key="2">
    <source>
        <dbReference type="ARBA" id="ARBA00007886"/>
    </source>
</evidence>
<dbReference type="GO" id="GO:0009847">
    <property type="term" value="P:spore germination"/>
    <property type="evidence" value="ECO:0007669"/>
    <property type="project" value="InterPro"/>
</dbReference>
<keyword evidence="3" id="KW-0309">Germination</keyword>
<organism evidence="10 11">
    <name type="scientific">Candidatus Reconcilbacillus cellulovorans</name>
    <dbReference type="NCBI Taxonomy" id="1906605"/>
    <lineage>
        <taxon>Bacteria</taxon>
        <taxon>Bacillati</taxon>
        <taxon>Bacillota</taxon>
        <taxon>Bacilli</taxon>
        <taxon>Bacillales</taxon>
        <taxon>Paenibacillaceae</taxon>
        <taxon>Candidatus Reconcilbacillus</taxon>
    </lineage>
</organism>
<gene>
    <name evidence="10" type="ORF">BLM47_05455</name>
</gene>
<reference evidence="10 11" key="1">
    <citation type="submission" date="2016-12" db="EMBL/GenBank/DDBJ databases">
        <title>Candidatus Reconcilibacillus cellulovorans genome.</title>
        <authorList>
            <person name="Kolinko S."/>
            <person name="Wu Y.-W."/>
            <person name="Tachea F."/>
            <person name="Denzel E."/>
            <person name="Hiras J."/>
            <person name="Baecker N."/>
            <person name="Chan L.J."/>
            <person name="Eichorst S.A."/>
            <person name="Frey D."/>
            <person name="Adams P.D."/>
            <person name="Pray T."/>
            <person name="Tanjore D."/>
            <person name="Petzold C.J."/>
            <person name="Gladden J.M."/>
            <person name="Simmons B.A."/>
            <person name="Singer S.W."/>
        </authorList>
    </citation>
    <scope>NUCLEOTIDE SEQUENCE [LARGE SCALE GENOMIC DNA]</scope>
    <source>
        <strain evidence="10">JTherm</strain>
    </source>
</reference>
<feature type="domain" description="Spore germination GerAC-like C-terminal" evidence="8">
    <location>
        <begin position="246"/>
        <end position="372"/>
    </location>
</feature>
<evidence type="ECO:0000256" key="3">
    <source>
        <dbReference type="ARBA" id="ARBA00022544"/>
    </source>
</evidence>
<evidence type="ECO:0000259" key="9">
    <source>
        <dbReference type="Pfam" id="PF25198"/>
    </source>
</evidence>
<dbReference type="PANTHER" id="PTHR35789:SF1">
    <property type="entry name" value="SPORE GERMINATION PROTEIN B3"/>
    <property type="match status" value="1"/>
</dbReference>
<dbReference type="PANTHER" id="PTHR35789">
    <property type="entry name" value="SPORE GERMINATION PROTEIN B3"/>
    <property type="match status" value="1"/>
</dbReference>
<evidence type="ECO:0000313" key="10">
    <source>
        <dbReference type="EMBL" id="PDO10779.1"/>
    </source>
</evidence>
<dbReference type="Pfam" id="PF05504">
    <property type="entry name" value="Spore_GerAC"/>
    <property type="match status" value="1"/>
</dbReference>
<sequence>MDDAIPGDVAPEAADKDVTFTPMNRTVALVSAVAAIAPLAAGCWDMREVNQLAIVDMAALDFEPQTGMEIGYYQVVNPNAITQQQASGLRSPVYTYRVEGRTIADLGRQAALRLPRELFPDHYQSIIVSERRARKEIMQLLDFFERQFDRRSTVQLFVAVDPLEDVMTELTPLERRPGNALRKLVEIQSSANGALSRRNRIKDVLEDLATGRCAVVPIVRLKGKPVRNVGRYQSSDADAGNLYLHGGAVFCGDRMVGELGHDDMSWYHALSGRTAALGATVRASVGSVDVRTERLRIQSRLDAHADPPVWRVRMKAALHVTGLRPDKPDLTHDDLRDICLAFERKASERASAVYDLSVRRGWDLFGLRRKMTLAGRDAAQWSTVRLRVDIGCRVLNPGELAGSYGPQIESEASSP</sequence>
<dbReference type="Pfam" id="PF25198">
    <property type="entry name" value="Spore_GerAC_N"/>
    <property type="match status" value="1"/>
</dbReference>
<keyword evidence="4" id="KW-0732">Signal</keyword>
<dbReference type="Proteomes" id="UP000243688">
    <property type="component" value="Unassembled WGS sequence"/>
</dbReference>
<keyword evidence="7" id="KW-0449">Lipoprotein</keyword>
<dbReference type="InterPro" id="IPR046953">
    <property type="entry name" value="Spore_GerAC-like_C"/>
</dbReference>
<accession>A0A2A6E1U0</accession>
<evidence type="ECO:0000256" key="5">
    <source>
        <dbReference type="ARBA" id="ARBA00023136"/>
    </source>
</evidence>
<evidence type="ECO:0000313" key="11">
    <source>
        <dbReference type="Proteomes" id="UP000243688"/>
    </source>
</evidence>
<comment type="subcellular location">
    <subcellularLocation>
        <location evidence="1">Membrane</location>
        <topology evidence="1">Lipid-anchor</topology>
    </subcellularLocation>
</comment>
<dbReference type="EMBL" id="MOXJ01000009">
    <property type="protein sequence ID" value="PDO10779.1"/>
    <property type="molecule type" value="Genomic_DNA"/>
</dbReference>
<feature type="domain" description="Spore germination protein N-terminal" evidence="9">
    <location>
        <begin position="45"/>
        <end position="220"/>
    </location>
</feature>
<evidence type="ECO:0000256" key="4">
    <source>
        <dbReference type="ARBA" id="ARBA00022729"/>
    </source>
</evidence>
<comment type="similarity">
    <text evidence="2">Belongs to the GerABKC lipoprotein family.</text>
</comment>
<dbReference type="AlphaFoldDB" id="A0A2A6E1U0"/>
<name>A0A2A6E1U0_9BACL</name>
<comment type="caution">
    <text evidence="10">The sequence shown here is derived from an EMBL/GenBank/DDBJ whole genome shotgun (WGS) entry which is preliminary data.</text>
</comment>
<evidence type="ECO:0000256" key="1">
    <source>
        <dbReference type="ARBA" id="ARBA00004635"/>
    </source>
</evidence>
<evidence type="ECO:0000256" key="6">
    <source>
        <dbReference type="ARBA" id="ARBA00023139"/>
    </source>
</evidence>
<protein>
    <submittedName>
        <fullName evidence="10">Uncharacterized protein</fullName>
    </submittedName>
</protein>
<evidence type="ECO:0000256" key="7">
    <source>
        <dbReference type="ARBA" id="ARBA00023288"/>
    </source>
</evidence>